<protein>
    <submittedName>
        <fullName evidence="3">GTPase, very large interferon inducible 1-like 2</fullName>
    </submittedName>
</protein>
<dbReference type="Pfam" id="PF25974">
    <property type="entry name" value="URGCP_9th"/>
    <property type="match status" value="1"/>
</dbReference>
<proteinExistence type="predicted"/>
<dbReference type="OMA" id="ISMVIKP"/>
<dbReference type="GeneTree" id="ENSGT00940000154390"/>
<dbReference type="STRING" id="99883.ENSTNIP00000010584"/>
<sequence length="1376" mass="154714">PRTIRDLPNAFLQRLWLLSPEARSSCCRPVGEDPSDAAKSPEELSNGVAENHFAVNPLDLTTAVFMSANTFLQQEMVMRMLKCQFAVPLVIPNVDQEEPSRFLLWPQRGAVTPWRSHFPGQSKKSCEGNLASTNMPLVSCMKLGHCDVSKSQVLNKVIRSTSETFLHRGVGGGELPRRLANGLVEISWCLPTGDPTTDLFPVPVVLSNLRGDAGSHEKCLNFLCQASSAVVVFCGDLKEKQMQLLASCKDKTSTLIIIDLSNENTVTGGFDGSTDKVIKRGNLGEEELADRLRQTLRELLPDKVKAITLEAVAMLAEELAFRVDETAVCRKAMAAAQEVLKGLDEGSIQFREKQLPLQRHLWSQLAEIQKTEQKQTKEGEETDPQLLRQKEEILAELNGYKMTPAMKTFSRALFTTDKTERTFFLHWMRLQLEQMKTEKETFPQPLVINTQAETNGSVNEDHLELRNGGNFELEDSDSFCTDSTTEEEETKEQLGNEELQVPESPAGTNQEVTSAEGTAIMDGDTSAVPIRWLGRLKRRLPQEHCTTRVLTSLGVRHAQNTEVLSALFAVTFPGGRTIKGVYMLIFSVPDQLKGDLGCDFLLLIDVEGLSSDETKTTSNHELATVAAGLSDVLLLNISPHASSELEGNLALIVNALLCIKECGSFPFCQLLLQGEEIHSILQASQLKHVFDVLQNKSPNLPGDLCAQAASCVTAVKGPWQNMTLAENVDLHYSRDVLKLKQKLFGALGKCAATTKAAGLPEFMGRLCAIWDAVRAKSFSTGLQNTELALAFASLCTEFSMWQDSFLEQVESWLGRTRKTIFASKANNVMHSSYVDEAAEVVKAEAEKLKLKVEAYFTDHDLLRNIVFKPVLLGNVEHLQEQAIQDLKERLMAVNETHCSSTQLQTFETLLEKETQSKLRAMIESSKSNQVLLQDAQLEEEFEGVWTHILSNFDFRPSETEDISVRVKNVLRENLMSRGLQKHLKKLEAIGQGQTSDNQNQKFYIYDEHFGYRSRLKHMFEDNNRLQKLEAQQLACNIIQQYEQFVEEKSLLPAGFSDCYIKELLENIERSLQDKAIEIKTAFEVDLKIFLCHAACQDFQKLHDRYAKDGELLQHISANKIVYLAEFMYQFRKMDQCHRTAHAFTSMVLRPTVLNYVHRNLAMRIADEVGGQTPRYQSQHAFHQSLLEELVGEDAFENILEYLCSFEDFRLRRLRETVEAHLSRSNDMITWRQQRLGEIVGLMAAAVSEAAEGTAGVLSDAKPLLERVCLTLELDGGVEVIRAALDGPLFSITVKWDYFVTCLLELLAAMRLELAQEFTDNTDVAQFLQKQPVQPHEYLLTRVKGCEKRCPLCRTPCEVEERGHKVHWATLHRPVGM</sequence>
<dbReference type="Pfam" id="PF25496">
    <property type="entry name" value="URGCP"/>
    <property type="match status" value="1"/>
</dbReference>
<evidence type="ECO:0000313" key="3">
    <source>
        <dbReference type="Ensembl" id="ENSTNIP00000010584.1"/>
    </source>
</evidence>
<dbReference type="PANTHER" id="PTHR14819:SF9">
    <property type="entry name" value="UP-REGULATOR OF CELL PROLIFERATION-LIKE"/>
    <property type="match status" value="1"/>
</dbReference>
<dbReference type="GO" id="GO:0005525">
    <property type="term" value="F:GTP binding"/>
    <property type="evidence" value="ECO:0007669"/>
    <property type="project" value="InterPro"/>
</dbReference>
<evidence type="ECO:0000313" key="4">
    <source>
        <dbReference type="Proteomes" id="UP000007303"/>
    </source>
</evidence>
<dbReference type="InterPro" id="IPR052986">
    <property type="entry name" value="VLIG_GTPase"/>
</dbReference>
<reference evidence="3" key="2">
    <citation type="submission" date="2025-08" db="UniProtKB">
        <authorList>
            <consortium name="Ensembl"/>
        </authorList>
    </citation>
    <scope>IDENTIFICATION</scope>
</reference>
<evidence type="ECO:0000256" key="1">
    <source>
        <dbReference type="SAM" id="MobiDB-lite"/>
    </source>
</evidence>
<dbReference type="InParanoid" id="H3CQQ0"/>
<reference evidence="4" key="1">
    <citation type="journal article" date="2004" name="Nature">
        <title>Genome duplication in the teleost fish Tetraodon nigroviridis reveals the early vertebrate proto-karyotype.</title>
        <authorList>
            <person name="Jaillon O."/>
            <person name="Aury J.-M."/>
            <person name="Brunet F."/>
            <person name="Petit J.-L."/>
            <person name="Stange-Thomann N."/>
            <person name="Mauceli E."/>
            <person name="Bouneau L."/>
            <person name="Fischer C."/>
            <person name="Ozouf-Costaz C."/>
            <person name="Bernot A."/>
            <person name="Nicaud S."/>
            <person name="Jaffe D."/>
            <person name="Fisher S."/>
            <person name="Lutfalla G."/>
            <person name="Dossat C."/>
            <person name="Segurens B."/>
            <person name="Dasilva C."/>
            <person name="Salanoubat M."/>
            <person name="Levy M."/>
            <person name="Boudet N."/>
            <person name="Castellano S."/>
            <person name="Anthouard V."/>
            <person name="Jubin C."/>
            <person name="Castelli V."/>
            <person name="Katinka M."/>
            <person name="Vacherie B."/>
            <person name="Biemont C."/>
            <person name="Skalli Z."/>
            <person name="Cattolico L."/>
            <person name="Poulain J."/>
            <person name="De Berardinis V."/>
            <person name="Cruaud C."/>
            <person name="Duprat S."/>
            <person name="Brottier P."/>
            <person name="Coutanceau J.-P."/>
            <person name="Gouzy J."/>
            <person name="Parra G."/>
            <person name="Lardier G."/>
            <person name="Chapple C."/>
            <person name="McKernan K.J."/>
            <person name="McEwan P."/>
            <person name="Bosak S."/>
            <person name="Kellis M."/>
            <person name="Volff J.-N."/>
            <person name="Guigo R."/>
            <person name="Zody M.C."/>
            <person name="Mesirov J."/>
            <person name="Lindblad-Toh K."/>
            <person name="Birren B."/>
            <person name="Nusbaum C."/>
            <person name="Kahn D."/>
            <person name="Robinson-Rechavi M."/>
            <person name="Laudet V."/>
            <person name="Schachter V."/>
            <person name="Quetier F."/>
            <person name="Saurin W."/>
            <person name="Scarpelli C."/>
            <person name="Wincker P."/>
            <person name="Lander E.S."/>
            <person name="Weissenbach J."/>
            <person name="Roest Crollius H."/>
        </authorList>
    </citation>
    <scope>NUCLEOTIDE SEQUENCE [LARGE SCALE GENOMIC DNA]</scope>
</reference>
<dbReference type="Ensembl" id="ENSTNIT00000010765.1">
    <property type="protein sequence ID" value="ENSTNIP00000010584.1"/>
    <property type="gene ID" value="ENSTNIG00000007766.1"/>
</dbReference>
<evidence type="ECO:0000259" key="2">
    <source>
        <dbReference type="PROSITE" id="PS51717"/>
    </source>
</evidence>
<dbReference type="Pfam" id="PF25683">
    <property type="entry name" value="URGCP_GTPase"/>
    <property type="match status" value="1"/>
</dbReference>
<dbReference type="HOGENOM" id="CLU_002276_3_0_1"/>
<feature type="compositionally biased region" description="Polar residues" evidence="1">
    <location>
        <begin position="506"/>
        <end position="516"/>
    </location>
</feature>
<dbReference type="InterPro" id="IPR058641">
    <property type="entry name" value="GVIN1_dom"/>
</dbReference>
<accession>H3CQQ0</accession>
<feature type="region of interest" description="Disordered" evidence="1">
    <location>
        <begin position="467"/>
        <end position="520"/>
    </location>
</feature>
<organism evidence="3 4">
    <name type="scientific">Tetraodon nigroviridis</name>
    <name type="common">Spotted green pufferfish</name>
    <name type="synonym">Chelonodon nigroviridis</name>
    <dbReference type="NCBI Taxonomy" id="99883"/>
    <lineage>
        <taxon>Eukaryota</taxon>
        <taxon>Metazoa</taxon>
        <taxon>Chordata</taxon>
        <taxon>Craniata</taxon>
        <taxon>Vertebrata</taxon>
        <taxon>Euteleostomi</taxon>
        <taxon>Actinopterygii</taxon>
        <taxon>Neopterygii</taxon>
        <taxon>Teleostei</taxon>
        <taxon>Neoteleostei</taxon>
        <taxon>Acanthomorphata</taxon>
        <taxon>Eupercaria</taxon>
        <taxon>Tetraodontiformes</taxon>
        <taxon>Tetradontoidea</taxon>
        <taxon>Tetraodontidae</taxon>
        <taxon>Tetraodon</taxon>
    </lineage>
</organism>
<reference evidence="3" key="3">
    <citation type="submission" date="2025-09" db="UniProtKB">
        <authorList>
            <consortium name="Ensembl"/>
        </authorList>
    </citation>
    <scope>IDENTIFICATION</scope>
</reference>
<dbReference type="InterPro" id="IPR030383">
    <property type="entry name" value="G_VLIG_dom"/>
</dbReference>
<dbReference type="PANTHER" id="PTHR14819">
    <property type="entry name" value="GTP-BINDING"/>
    <property type="match status" value="1"/>
</dbReference>
<name>H3CQQ0_TETNG</name>
<dbReference type="PROSITE" id="PS51717">
    <property type="entry name" value="G_VLIG"/>
    <property type="match status" value="1"/>
</dbReference>
<dbReference type="InterPro" id="IPR057365">
    <property type="entry name" value="URGCP"/>
</dbReference>
<keyword evidence="4" id="KW-1185">Reference proteome</keyword>
<feature type="domain" description="VLIG-type G" evidence="2">
    <location>
        <begin position="544"/>
        <end position="673"/>
    </location>
</feature>
<dbReference type="Proteomes" id="UP000007303">
    <property type="component" value="Unassembled WGS sequence"/>
</dbReference>